<keyword evidence="1 6" id="KW-0479">Metal-binding</keyword>
<feature type="binding site" evidence="6">
    <location>
        <position position="8"/>
    </location>
    <ligand>
        <name>Zn(2+)</name>
        <dbReference type="ChEBI" id="CHEBI:29105"/>
    </ligand>
</feature>
<dbReference type="Pfam" id="PF00096">
    <property type="entry name" value="zf-C2H2"/>
    <property type="match status" value="5"/>
</dbReference>
<dbReference type="InterPro" id="IPR036236">
    <property type="entry name" value="Znf_C2H2_sf"/>
</dbReference>
<sequence>MVKQCRTCNSRDISTYFNTLDAVSKEYDGKTYAQLLAELTSLHDSTILPRWICRSCTQRLIGAYDFVLQAQEANEHFINHMKLETASEDEKCLDEQPVILCSVTGRGKPLLAGKQIQQTTTIDPLVYQEEEHLSDSTNYEHKLEPDDEPQMRRAGGKYNCKLCTMSFKYLHSLRRHEQGTHNGRPKRRNKRKENRRLIDFDLNCCKSNGCKTIECMICLQRFGKVSQLRAHLEAHPTDISFEAHGQPIARIAESFYRKAEETTADDLKQHIFDDLGAGIYSPYYSITNDVGYEMSLDSSDTDGDNDEKSYACELCESGTWPRKFMVNEHHLLNHSWLEATNVCKRCNARFVNADLLLHHTKTLCRNTQKRFLCDECPQRFFWRHNYRMHLQSHKENNDLAIECKDEVYQCDKCDRSFVAKNSFTKHMRDHDNESIVCNICKRSFNRLALFHKHLLRHGIAVHDLPLAETYQKAGAKSFGPKKIICKLCDLEFERVKELRSHILSELEVHEEAKNSYMIATEVGFELQLDDTDSDDSDFSTEHKLNIYNCDLCQLQFRRKYEINDHQMSIHAFDEMPYSCGKCIFTTVSKSILEHHVETQCHNEGKKLDCPHCHFKFQYQENLTKHIRTLHVRKPSMLVTESSSPRPFQCPQCDRTFAVHGCMTRHIRNVHHSEQVAIKKSKYLCSLCGLDALSPSKLTIHMRRHTGDKPFKCDLCDKAYPVYFELKVHRRQHTGEQPFQCSVCGKAFARQDKWKQHVLTHGIKN</sequence>
<dbReference type="PROSITE" id="PS50157">
    <property type="entry name" value="ZINC_FINGER_C2H2_2"/>
    <property type="match status" value="10"/>
</dbReference>
<feature type="domain" description="C2H2-type" evidence="7">
    <location>
        <begin position="710"/>
        <end position="737"/>
    </location>
</feature>
<dbReference type="GeneID" id="115625226"/>
<evidence type="ECO:0000256" key="1">
    <source>
        <dbReference type="ARBA" id="ARBA00022723"/>
    </source>
</evidence>
<dbReference type="Gene3D" id="3.30.160.60">
    <property type="entry name" value="Classic Zinc Finger"/>
    <property type="match status" value="9"/>
</dbReference>
<dbReference type="GO" id="GO:0000977">
    <property type="term" value="F:RNA polymerase II transcription regulatory region sequence-specific DNA binding"/>
    <property type="evidence" value="ECO:0007669"/>
    <property type="project" value="TreeGrafter"/>
</dbReference>
<dbReference type="Proteomes" id="UP000504634">
    <property type="component" value="Unplaced"/>
</dbReference>
<dbReference type="FunFam" id="3.30.160.60:FF:002343">
    <property type="entry name" value="Zinc finger protein 33A"/>
    <property type="match status" value="1"/>
</dbReference>
<keyword evidence="4 6" id="KW-0862">Zinc</keyword>
<protein>
    <submittedName>
        <fullName evidence="10">Zinc finger protein 26-like</fullName>
    </submittedName>
</protein>
<dbReference type="SMART" id="SM00868">
    <property type="entry name" value="zf-AD"/>
    <property type="match status" value="1"/>
</dbReference>
<feature type="domain" description="C2H2-type" evidence="7">
    <location>
        <begin position="408"/>
        <end position="435"/>
    </location>
</feature>
<dbReference type="AlphaFoldDB" id="A0A6J2TJ68"/>
<feature type="binding site" evidence="6">
    <location>
        <position position="5"/>
    </location>
    <ligand>
        <name>Zn(2+)</name>
        <dbReference type="ChEBI" id="CHEBI:29105"/>
    </ligand>
</feature>
<accession>A0A6J2TJ68</accession>
<keyword evidence="3 5" id="KW-0863">Zinc-finger</keyword>
<organism evidence="9 10">
    <name type="scientific">Drosophila lebanonensis</name>
    <name type="common">Fruit fly</name>
    <name type="synonym">Scaptodrosophila lebanonensis</name>
    <dbReference type="NCBI Taxonomy" id="7225"/>
    <lineage>
        <taxon>Eukaryota</taxon>
        <taxon>Metazoa</taxon>
        <taxon>Ecdysozoa</taxon>
        <taxon>Arthropoda</taxon>
        <taxon>Hexapoda</taxon>
        <taxon>Insecta</taxon>
        <taxon>Pterygota</taxon>
        <taxon>Neoptera</taxon>
        <taxon>Endopterygota</taxon>
        <taxon>Diptera</taxon>
        <taxon>Brachycera</taxon>
        <taxon>Muscomorpha</taxon>
        <taxon>Ephydroidea</taxon>
        <taxon>Drosophilidae</taxon>
        <taxon>Scaptodrosophila</taxon>
    </lineage>
</organism>
<evidence type="ECO:0000256" key="4">
    <source>
        <dbReference type="ARBA" id="ARBA00022833"/>
    </source>
</evidence>
<feature type="binding site" evidence="6">
    <location>
        <position position="53"/>
    </location>
    <ligand>
        <name>Zn(2+)</name>
        <dbReference type="ChEBI" id="CHEBI:29105"/>
    </ligand>
</feature>
<evidence type="ECO:0000256" key="6">
    <source>
        <dbReference type="PROSITE-ProRule" id="PRU01263"/>
    </source>
</evidence>
<dbReference type="InterPro" id="IPR012934">
    <property type="entry name" value="Znf_AD"/>
</dbReference>
<proteinExistence type="predicted"/>
<dbReference type="PANTHER" id="PTHR24409:SF295">
    <property type="entry name" value="AZ2-RELATED"/>
    <property type="match status" value="1"/>
</dbReference>
<dbReference type="OrthoDB" id="8922241at2759"/>
<evidence type="ECO:0000259" key="7">
    <source>
        <dbReference type="PROSITE" id="PS50157"/>
    </source>
</evidence>
<evidence type="ECO:0000313" key="10">
    <source>
        <dbReference type="RefSeq" id="XP_030376069.1"/>
    </source>
</evidence>
<keyword evidence="9" id="KW-1185">Reference proteome</keyword>
<dbReference type="PROSITE" id="PS00028">
    <property type="entry name" value="ZINC_FINGER_C2H2_1"/>
    <property type="match status" value="10"/>
</dbReference>
<feature type="domain" description="C2H2-type" evidence="7">
    <location>
        <begin position="738"/>
        <end position="764"/>
    </location>
</feature>
<dbReference type="RefSeq" id="XP_030376069.1">
    <property type="nucleotide sequence ID" value="XM_030520209.1"/>
</dbReference>
<feature type="domain" description="C2H2-type" evidence="7">
    <location>
        <begin position="371"/>
        <end position="398"/>
    </location>
</feature>
<gene>
    <name evidence="10" type="primary">LOC115625226</name>
</gene>
<dbReference type="PROSITE" id="PS51915">
    <property type="entry name" value="ZAD"/>
    <property type="match status" value="1"/>
</dbReference>
<dbReference type="Pfam" id="PF07776">
    <property type="entry name" value="zf-AD"/>
    <property type="match status" value="1"/>
</dbReference>
<dbReference type="SMART" id="SM00355">
    <property type="entry name" value="ZnF_C2H2"/>
    <property type="match status" value="15"/>
</dbReference>
<dbReference type="GO" id="GO:0008270">
    <property type="term" value="F:zinc ion binding"/>
    <property type="evidence" value="ECO:0007669"/>
    <property type="project" value="UniProtKB-UniRule"/>
</dbReference>
<feature type="domain" description="C2H2-type" evidence="7">
    <location>
        <begin position="607"/>
        <end position="635"/>
    </location>
</feature>
<name>A0A6J2TJ68_DROLE</name>
<feature type="domain" description="C2H2-type" evidence="7">
    <location>
        <begin position="647"/>
        <end position="675"/>
    </location>
</feature>
<dbReference type="FunFam" id="3.30.160.60:FF:000624">
    <property type="entry name" value="zinc finger protein 697"/>
    <property type="match status" value="1"/>
</dbReference>
<dbReference type="SUPFAM" id="SSF57716">
    <property type="entry name" value="Glucocorticoid receptor-like (DNA-binding domain)"/>
    <property type="match status" value="1"/>
</dbReference>
<evidence type="ECO:0000256" key="3">
    <source>
        <dbReference type="ARBA" id="ARBA00022771"/>
    </source>
</evidence>
<feature type="domain" description="C2H2-type" evidence="7">
    <location>
        <begin position="547"/>
        <end position="575"/>
    </location>
</feature>
<evidence type="ECO:0000259" key="8">
    <source>
        <dbReference type="PROSITE" id="PS51915"/>
    </source>
</evidence>
<feature type="domain" description="C2H2-type" evidence="7">
    <location>
        <begin position="158"/>
        <end position="186"/>
    </location>
</feature>
<dbReference type="PANTHER" id="PTHR24409">
    <property type="entry name" value="ZINC FINGER PROTEIN 142"/>
    <property type="match status" value="1"/>
</dbReference>
<dbReference type="GO" id="GO:0000981">
    <property type="term" value="F:DNA-binding transcription factor activity, RNA polymerase II-specific"/>
    <property type="evidence" value="ECO:0007669"/>
    <property type="project" value="TreeGrafter"/>
</dbReference>
<feature type="domain" description="C2H2-type" evidence="7">
    <location>
        <begin position="682"/>
        <end position="709"/>
    </location>
</feature>
<dbReference type="GO" id="GO:0005634">
    <property type="term" value="C:nucleus"/>
    <property type="evidence" value="ECO:0007669"/>
    <property type="project" value="InterPro"/>
</dbReference>
<dbReference type="SUPFAM" id="SSF57667">
    <property type="entry name" value="beta-beta-alpha zinc fingers"/>
    <property type="match status" value="7"/>
</dbReference>
<evidence type="ECO:0000256" key="5">
    <source>
        <dbReference type="PROSITE-ProRule" id="PRU00042"/>
    </source>
</evidence>
<feature type="binding site" evidence="6">
    <location>
        <position position="56"/>
    </location>
    <ligand>
        <name>Zn(2+)</name>
        <dbReference type="ChEBI" id="CHEBI:29105"/>
    </ligand>
</feature>
<feature type="domain" description="C2H2-type" evidence="7">
    <location>
        <begin position="213"/>
        <end position="240"/>
    </location>
</feature>
<keyword evidence="2" id="KW-0677">Repeat</keyword>
<evidence type="ECO:0000256" key="2">
    <source>
        <dbReference type="ARBA" id="ARBA00022737"/>
    </source>
</evidence>
<evidence type="ECO:0000313" key="9">
    <source>
        <dbReference type="Proteomes" id="UP000504634"/>
    </source>
</evidence>
<feature type="domain" description="ZAD" evidence="8">
    <location>
        <begin position="3"/>
        <end position="80"/>
    </location>
</feature>
<reference evidence="10" key="1">
    <citation type="submission" date="2025-08" db="UniProtKB">
        <authorList>
            <consortium name="RefSeq"/>
        </authorList>
    </citation>
    <scope>IDENTIFICATION</scope>
    <source>
        <strain evidence="10">11010-0011.00</strain>
        <tissue evidence="10">Whole body</tissue>
    </source>
</reference>
<dbReference type="InterPro" id="IPR013087">
    <property type="entry name" value="Znf_C2H2_type"/>
</dbReference>